<proteinExistence type="predicted"/>
<reference evidence="1 2" key="1">
    <citation type="journal article" date="2021" name="Hortic Res">
        <title>High-quality reference genome and annotation aids understanding of berry development for evergreen blueberry (Vaccinium darrowii).</title>
        <authorList>
            <person name="Yu J."/>
            <person name="Hulse-Kemp A.M."/>
            <person name="Babiker E."/>
            <person name="Staton M."/>
        </authorList>
    </citation>
    <scope>NUCLEOTIDE SEQUENCE [LARGE SCALE GENOMIC DNA]</scope>
    <source>
        <strain evidence="2">cv. NJ 8807/NJ 8810</strain>
        <tissue evidence="1">Young leaf</tissue>
    </source>
</reference>
<evidence type="ECO:0000313" key="2">
    <source>
        <dbReference type="Proteomes" id="UP000828048"/>
    </source>
</evidence>
<dbReference type="EMBL" id="CM037153">
    <property type="protein sequence ID" value="KAH7857463.1"/>
    <property type="molecule type" value="Genomic_DNA"/>
</dbReference>
<sequence>MKRSPPTTPTTTGDHANRGFTSGSDQPFSIIACRSSDSTTDDKSTAKKNNSLGMISIRAGLKMVPWDGYLKYCCPSPKG</sequence>
<accession>A0ACB7YVG7</accession>
<dbReference type="Proteomes" id="UP000828048">
    <property type="component" value="Chromosome 3"/>
</dbReference>
<gene>
    <name evidence="1" type="ORF">Vadar_012964</name>
</gene>
<organism evidence="1 2">
    <name type="scientific">Vaccinium darrowii</name>
    <dbReference type="NCBI Taxonomy" id="229202"/>
    <lineage>
        <taxon>Eukaryota</taxon>
        <taxon>Viridiplantae</taxon>
        <taxon>Streptophyta</taxon>
        <taxon>Embryophyta</taxon>
        <taxon>Tracheophyta</taxon>
        <taxon>Spermatophyta</taxon>
        <taxon>Magnoliopsida</taxon>
        <taxon>eudicotyledons</taxon>
        <taxon>Gunneridae</taxon>
        <taxon>Pentapetalae</taxon>
        <taxon>asterids</taxon>
        <taxon>Ericales</taxon>
        <taxon>Ericaceae</taxon>
        <taxon>Vaccinioideae</taxon>
        <taxon>Vaccinieae</taxon>
        <taxon>Vaccinium</taxon>
    </lineage>
</organism>
<protein>
    <submittedName>
        <fullName evidence="1">Uncharacterized protein</fullName>
    </submittedName>
</protein>
<name>A0ACB7YVG7_9ERIC</name>
<keyword evidence="2" id="KW-1185">Reference proteome</keyword>
<comment type="caution">
    <text evidence="1">The sequence shown here is derived from an EMBL/GenBank/DDBJ whole genome shotgun (WGS) entry which is preliminary data.</text>
</comment>
<evidence type="ECO:0000313" key="1">
    <source>
        <dbReference type="EMBL" id="KAH7857463.1"/>
    </source>
</evidence>